<organism evidence="1 2">
    <name type="scientific">Marasmius oreades</name>
    <name type="common">fairy-ring Marasmius</name>
    <dbReference type="NCBI Taxonomy" id="181124"/>
    <lineage>
        <taxon>Eukaryota</taxon>
        <taxon>Fungi</taxon>
        <taxon>Dikarya</taxon>
        <taxon>Basidiomycota</taxon>
        <taxon>Agaricomycotina</taxon>
        <taxon>Agaricomycetes</taxon>
        <taxon>Agaricomycetidae</taxon>
        <taxon>Agaricales</taxon>
        <taxon>Marasmiineae</taxon>
        <taxon>Marasmiaceae</taxon>
        <taxon>Marasmius</taxon>
    </lineage>
</organism>
<sequence length="326" mass="37196">MNNDAGATNTGQPHPRLYLDTVVYEVNDTLFRVPPRYFDEKSAPLSPLRAAAQISIGREGGEGSSDENPISLPLPDYATADDFTLVLKVVIALDIDLPPPMTYTVDQWLTVCKLSTFWMLSDIRALAIQRISQANYDLPTALPQWIRFLEFCRNNDDFSDFRDDLIRHIDRYPFTVAEWMPLLEFTLDEHENSNIRTTVISRISEVPPPYTIEQWIPVLEFTMKEPGFSSLKEIAISHLSGLMEGHDMTKVKLGQKYHVEKWFFGGLTVLANQKRLSSLEEVEGLGSKIALRLLWLRDSSRTGVKGRISIRQSQIEGQFREEFLSN</sequence>
<dbReference type="AlphaFoldDB" id="A0A9P7RXF4"/>
<comment type="caution">
    <text evidence="1">The sequence shown here is derived from an EMBL/GenBank/DDBJ whole genome shotgun (WGS) entry which is preliminary data.</text>
</comment>
<dbReference type="GeneID" id="66079335"/>
<proteinExistence type="predicted"/>
<keyword evidence="2" id="KW-1185">Reference proteome</keyword>
<dbReference type="RefSeq" id="XP_043007677.1">
    <property type="nucleotide sequence ID" value="XM_043155212.1"/>
</dbReference>
<dbReference type="KEGG" id="more:E1B28_010259"/>
<gene>
    <name evidence="1" type="ORF">E1B28_010259</name>
</gene>
<dbReference type="EMBL" id="CM032186">
    <property type="protein sequence ID" value="KAG7091207.1"/>
    <property type="molecule type" value="Genomic_DNA"/>
</dbReference>
<protein>
    <submittedName>
        <fullName evidence="1">Uncharacterized protein</fullName>
    </submittedName>
</protein>
<evidence type="ECO:0000313" key="1">
    <source>
        <dbReference type="EMBL" id="KAG7091207.1"/>
    </source>
</evidence>
<evidence type="ECO:0000313" key="2">
    <source>
        <dbReference type="Proteomes" id="UP001049176"/>
    </source>
</evidence>
<reference evidence="1" key="1">
    <citation type="journal article" date="2021" name="Genome Biol. Evol.">
        <title>The assembled and annotated genome of the fairy-ring fungus Marasmius oreades.</title>
        <authorList>
            <person name="Hiltunen M."/>
            <person name="Ament-Velasquez S.L."/>
            <person name="Johannesson H."/>
        </authorList>
    </citation>
    <scope>NUCLEOTIDE SEQUENCE</scope>
    <source>
        <strain evidence="1">03SP1</strain>
    </source>
</reference>
<accession>A0A9P7RXF4</accession>
<dbReference type="Proteomes" id="UP001049176">
    <property type="component" value="Chromosome 6"/>
</dbReference>
<name>A0A9P7RXF4_9AGAR</name>
<dbReference type="OrthoDB" id="3199068at2759"/>